<evidence type="ECO:0008006" key="5">
    <source>
        <dbReference type="Google" id="ProtNLM"/>
    </source>
</evidence>
<comment type="caution">
    <text evidence="3">The sequence shown here is derived from an EMBL/GenBank/DDBJ whole genome shotgun (WGS) entry which is preliminary data.</text>
</comment>
<dbReference type="Proteomes" id="UP001157125">
    <property type="component" value="Unassembled WGS sequence"/>
</dbReference>
<evidence type="ECO:0000256" key="1">
    <source>
        <dbReference type="SAM" id="MobiDB-lite"/>
    </source>
</evidence>
<feature type="transmembrane region" description="Helical" evidence="2">
    <location>
        <begin position="68"/>
        <end position="88"/>
    </location>
</feature>
<sequence>MQARVRLLALVEHVGDRVGGEADVQGCQDEVLHVSTVGTRGPAVASAASTIARREAPRGPRTLVRMKILAYWGARTGIFLAVLGVLYLVGWFDVIAFIAAFIVAWLISYLVLPGMRYEAGKQMEGVIDRSQKGLRSLDAEEDAEADTAATTKEGKGNWPYPDSTIRQD</sequence>
<protein>
    <recommendedName>
        <fullName evidence="5">DUF4229 domain-containing protein</fullName>
    </recommendedName>
</protein>
<keyword evidence="2" id="KW-0812">Transmembrane</keyword>
<reference evidence="4" key="1">
    <citation type="journal article" date="2019" name="Int. J. Syst. Evol. Microbiol.">
        <title>The Global Catalogue of Microorganisms (GCM) 10K type strain sequencing project: providing services to taxonomists for standard genome sequencing and annotation.</title>
        <authorList>
            <consortium name="The Broad Institute Genomics Platform"/>
            <consortium name="The Broad Institute Genome Sequencing Center for Infectious Disease"/>
            <person name="Wu L."/>
            <person name="Ma J."/>
        </authorList>
    </citation>
    <scope>NUCLEOTIDE SEQUENCE [LARGE SCALE GENOMIC DNA]</scope>
    <source>
        <strain evidence="4">NBRC 112299</strain>
    </source>
</reference>
<keyword evidence="2" id="KW-0472">Membrane</keyword>
<evidence type="ECO:0000313" key="4">
    <source>
        <dbReference type="Proteomes" id="UP001157125"/>
    </source>
</evidence>
<gene>
    <name evidence="3" type="ORF">GCM10025876_22730</name>
</gene>
<keyword evidence="2" id="KW-1133">Transmembrane helix</keyword>
<keyword evidence="4" id="KW-1185">Reference proteome</keyword>
<proteinExistence type="predicted"/>
<dbReference type="EMBL" id="BSUN01000001">
    <property type="protein sequence ID" value="GMA36069.1"/>
    <property type="molecule type" value="Genomic_DNA"/>
</dbReference>
<evidence type="ECO:0000256" key="2">
    <source>
        <dbReference type="SAM" id="Phobius"/>
    </source>
</evidence>
<name>A0ABQ6IDY7_9MICO</name>
<dbReference type="InterPro" id="IPR025323">
    <property type="entry name" value="DUF4229"/>
</dbReference>
<organism evidence="3 4">
    <name type="scientific">Demequina litorisediminis</name>
    <dbReference type="NCBI Taxonomy" id="1849022"/>
    <lineage>
        <taxon>Bacteria</taxon>
        <taxon>Bacillati</taxon>
        <taxon>Actinomycetota</taxon>
        <taxon>Actinomycetes</taxon>
        <taxon>Micrococcales</taxon>
        <taxon>Demequinaceae</taxon>
        <taxon>Demequina</taxon>
    </lineage>
</organism>
<accession>A0ABQ6IDY7</accession>
<feature type="region of interest" description="Disordered" evidence="1">
    <location>
        <begin position="137"/>
        <end position="168"/>
    </location>
</feature>
<evidence type="ECO:0000313" key="3">
    <source>
        <dbReference type="EMBL" id="GMA36069.1"/>
    </source>
</evidence>
<feature type="transmembrane region" description="Helical" evidence="2">
    <location>
        <begin position="94"/>
        <end position="112"/>
    </location>
</feature>
<dbReference type="Pfam" id="PF14012">
    <property type="entry name" value="DUF4229"/>
    <property type="match status" value="1"/>
</dbReference>